<accession>A0ABT1G8F0</accession>
<dbReference type="EMBL" id="JALJYF010000002">
    <property type="protein sequence ID" value="MCP1727594.1"/>
    <property type="molecule type" value="Genomic_DNA"/>
</dbReference>
<proteinExistence type="predicted"/>
<sequence>MHRMIRHAAIHSLGAVSIATILLTPVPVVAEESVSQDRQDNLWQTGIDIRSGLYASEQESRTGETSSNENWRTRLRFHAERSLSPTWTARGRIAGVYTNDQDQSSAFLRAHAPTRSGLRPGDTTVDELHLGWQPLGADWSLRFGRFQSRAGIPVVPAKGIDRKDSSNVGVSWTDGIEADYRLTDHWQGQTRLHYNHRRGSGSVHRAPLDYSDSGSRIGLTQKLENTQPLGPVVLRRLTLTWEPDSLASYGLDDPRREDYLSLTASGAASWAIGDTGTDFLLAGELGQVRHRPQATVIGSGDQGRADSSAWQLSANLEQFLPGHRIGVVYGRAGGGWLHSVDYRNNDALFEIRHQYRFNPTWSMESRFRMRRELEIPVDTSSRRTGQDIYIRFTGRIAP</sequence>
<evidence type="ECO:0000313" key="1">
    <source>
        <dbReference type="EMBL" id="MCP1727594.1"/>
    </source>
</evidence>
<comment type="caution">
    <text evidence="1">The sequence shown here is derived from an EMBL/GenBank/DDBJ whole genome shotgun (WGS) entry which is preliminary data.</text>
</comment>
<reference evidence="1 2" key="1">
    <citation type="submission" date="2022-03" db="EMBL/GenBank/DDBJ databases">
        <title>Genomic Encyclopedia of Type Strains, Phase III (KMG-III): the genomes of soil and plant-associated and newly described type strains.</title>
        <authorList>
            <person name="Whitman W."/>
        </authorList>
    </citation>
    <scope>NUCLEOTIDE SEQUENCE [LARGE SCALE GENOMIC DNA]</scope>
    <source>
        <strain evidence="1 2">BSker1</strain>
    </source>
</reference>
<dbReference type="Proteomes" id="UP001523550">
    <property type="component" value="Unassembled WGS sequence"/>
</dbReference>
<organism evidence="1 2">
    <name type="scientific">Natronospira proteinivora</name>
    <dbReference type="NCBI Taxonomy" id="1807133"/>
    <lineage>
        <taxon>Bacteria</taxon>
        <taxon>Pseudomonadati</taxon>
        <taxon>Pseudomonadota</taxon>
        <taxon>Gammaproteobacteria</taxon>
        <taxon>Natronospirales</taxon>
        <taxon>Natronospiraceae</taxon>
        <taxon>Natronospira</taxon>
    </lineage>
</organism>
<evidence type="ECO:0000313" key="2">
    <source>
        <dbReference type="Proteomes" id="UP001523550"/>
    </source>
</evidence>
<keyword evidence="2" id="KW-1185">Reference proteome</keyword>
<dbReference type="RefSeq" id="WP_253448034.1">
    <property type="nucleotide sequence ID" value="NZ_JALJYF010000002.1"/>
</dbReference>
<name>A0ABT1G8F0_9GAMM</name>
<protein>
    <submittedName>
        <fullName evidence="1">Uncharacterized protein</fullName>
    </submittedName>
</protein>
<gene>
    <name evidence="1" type="ORF">J2T60_001594</name>
</gene>